<comment type="cofactor">
    <cofactor evidence="1">
        <name>thiamine diphosphate</name>
        <dbReference type="ChEBI" id="CHEBI:58937"/>
    </cofactor>
</comment>
<evidence type="ECO:0000256" key="7">
    <source>
        <dbReference type="ARBA" id="ARBA00042984"/>
    </source>
</evidence>
<dbReference type="AlphaFoldDB" id="A0ABD2Q691"/>
<evidence type="ECO:0000313" key="10">
    <source>
        <dbReference type="Proteomes" id="UP001626550"/>
    </source>
</evidence>
<evidence type="ECO:0000256" key="4">
    <source>
        <dbReference type="ARBA" id="ARBA00023052"/>
    </source>
</evidence>
<evidence type="ECO:0000256" key="6">
    <source>
        <dbReference type="ARBA" id="ARBA00040267"/>
    </source>
</evidence>
<keyword evidence="3" id="KW-0560">Oxidoreductase</keyword>
<dbReference type="InterPro" id="IPR011603">
    <property type="entry name" value="2oxoglutarate_DH_E1"/>
</dbReference>
<dbReference type="EMBL" id="JBJKFK010001059">
    <property type="protein sequence ID" value="KAL3314231.1"/>
    <property type="molecule type" value="Genomic_DNA"/>
</dbReference>
<dbReference type="Pfam" id="PF16078">
    <property type="entry name" value="2-oxogl_dehyd_N"/>
    <property type="match status" value="1"/>
</dbReference>
<dbReference type="PANTHER" id="PTHR23152">
    <property type="entry name" value="2-OXOGLUTARATE DEHYDROGENASE"/>
    <property type="match status" value="1"/>
</dbReference>
<dbReference type="FunFam" id="1.10.287.1150:FF:000001">
    <property type="entry name" value="2-oxoglutarate dehydrogenase, mitochondrial isoform X1"/>
    <property type="match status" value="1"/>
</dbReference>
<evidence type="ECO:0000259" key="8">
    <source>
        <dbReference type="Pfam" id="PF16078"/>
    </source>
</evidence>
<evidence type="ECO:0000256" key="1">
    <source>
        <dbReference type="ARBA" id="ARBA00001964"/>
    </source>
</evidence>
<dbReference type="Gene3D" id="1.10.287.1150">
    <property type="entry name" value="TPP helical domain"/>
    <property type="match status" value="1"/>
</dbReference>
<dbReference type="GO" id="GO:0016491">
    <property type="term" value="F:oxidoreductase activity"/>
    <property type="evidence" value="ECO:0007669"/>
    <property type="project" value="UniProtKB-KW"/>
</dbReference>
<keyword evidence="10" id="KW-1185">Reference proteome</keyword>
<dbReference type="Proteomes" id="UP001626550">
    <property type="component" value="Unassembled WGS sequence"/>
</dbReference>
<comment type="similarity">
    <text evidence="2">Belongs to the alpha-ketoglutarate dehydrogenase family.</text>
</comment>
<gene>
    <name evidence="9" type="ORF">Ciccas_007146</name>
</gene>
<keyword evidence="4" id="KW-0786">Thiamine pyrophosphate</keyword>
<evidence type="ECO:0000313" key="9">
    <source>
        <dbReference type="EMBL" id="KAL3314231.1"/>
    </source>
</evidence>
<feature type="non-terminal residue" evidence="9">
    <location>
        <position position="156"/>
    </location>
</feature>
<dbReference type="InterPro" id="IPR032106">
    <property type="entry name" value="2-oxogl_dehyd_N"/>
</dbReference>
<comment type="function">
    <text evidence="5">The 2-oxoglutarate dehydrogenase complex catalyzes the overall conversion of 2-oxoglutarate to succinyl-CoA and CO(2). It contains multiple copies of three enzymatic components: 2-oxoglutarate dehydrogenase (E1), dihydrolipoamide succinyltransferase (E2) and lipoamide dehydrogenase (E3).</text>
</comment>
<name>A0ABD2Q691_9PLAT</name>
<protein>
    <recommendedName>
        <fullName evidence="6">2-oxoglutarate dehydrogenase, mitochondrial</fullName>
    </recommendedName>
    <alternativeName>
        <fullName evidence="7">2-oxoglutarate dehydrogenase complex component E1</fullName>
    </alternativeName>
</protein>
<dbReference type="PANTHER" id="PTHR23152:SF4">
    <property type="entry name" value="2-OXOADIPATE DEHYDROGENASE COMPLEX COMPONENT E1"/>
    <property type="match status" value="1"/>
</dbReference>
<reference evidence="9 10" key="1">
    <citation type="submission" date="2024-11" db="EMBL/GenBank/DDBJ databases">
        <title>Adaptive evolution of stress response genes in parasites aligns with host niche diversity.</title>
        <authorList>
            <person name="Hahn C."/>
            <person name="Resl P."/>
        </authorList>
    </citation>
    <scope>NUCLEOTIDE SEQUENCE [LARGE SCALE GENOMIC DNA]</scope>
    <source>
        <strain evidence="9">EGGRZ-B1_66</strain>
        <tissue evidence="9">Body</tissue>
    </source>
</reference>
<evidence type="ECO:0000256" key="5">
    <source>
        <dbReference type="ARBA" id="ARBA00037426"/>
    </source>
</evidence>
<comment type="caution">
    <text evidence="9">The sequence shown here is derived from an EMBL/GenBank/DDBJ whole genome shotgun (WGS) entry which is preliminary data.</text>
</comment>
<proteinExistence type="inferred from homology"/>
<organism evidence="9 10">
    <name type="scientific">Cichlidogyrus casuarinus</name>
    <dbReference type="NCBI Taxonomy" id="1844966"/>
    <lineage>
        <taxon>Eukaryota</taxon>
        <taxon>Metazoa</taxon>
        <taxon>Spiralia</taxon>
        <taxon>Lophotrochozoa</taxon>
        <taxon>Platyhelminthes</taxon>
        <taxon>Monogenea</taxon>
        <taxon>Monopisthocotylea</taxon>
        <taxon>Dactylogyridea</taxon>
        <taxon>Ancyrocephalidae</taxon>
        <taxon>Cichlidogyrus</taxon>
    </lineage>
</organism>
<evidence type="ECO:0000256" key="3">
    <source>
        <dbReference type="ARBA" id="ARBA00023002"/>
    </source>
</evidence>
<feature type="domain" description="2-oxoglutarate dehydrogenase E1 component N-terminal" evidence="8">
    <location>
        <begin position="1"/>
        <end position="26"/>
    </location>
</feature>
<accession>A0ABD2Q691</accession>
<evidence type="ECO:0000256" key="2">
    <source>
        <dbReference type="ARBA" id="ARBA00006936"/>
    </source>
</evidence>
<sequence>MYDSWKANPSSVHVSWDIYFKSVEAGAPPGSAYVSPATLGRENLKVFPMMPYFPAQTVPTAPSIGSADIDTKMVADHMAVQALIRSYQSLGHRIANLDPLGISDADLDSSIPVELTLDHYSLSQADLDRSFMLPPTTYIGGGKNEMKLRDIIKRLE</sequence>